<evidence type="ECO:0000313" key="1">
    <source>
        <dbReference type="EMBL" id="CAB3758516.1"/>
    </source>
</evidence>
<dbReference type="EMBL" id="CADIKH010000014">
    <property type="protein sequence ID" value="CAB3758516.1"/>
    <property type="molecule type" value="Genomic_DNA"/>
</dbReference>
<dbReference type="AlphaFoldDB" id="A0A6J5DZW1"/>
<reference evidence="1 2" key="1">
    <citation type="submission" date="2020-04" db="EMBL/GenBank/DDBJ databases">
        <authorList>
            <person name="De Canck E."/>
        </authorList>
    </citation>
    <scope>NUCLEOTIDE SEQUENCE [LARGE SCALE GENOMIC DNA]</scope>
    <source>
        <strain evidence="1 2">LMG 29542</strain>
    </source>
</reference>
<keyword evidence="2" id="KW-1185">Reference proteome</keyword>
<name>A0A6J5DZW1_9BURK</name>
<dbReference type="Proteomes" id="UP000494363">
    <property type="component" value="Unassembled WGS sequence"/>
</dbReference>
<accession>A0A6J5DZW1</accession>
<dbReference type="RefSeq" id="WP_175227590.1">
    <property type="nucleotide sequence ID" value="NZ_CADIKH010000014.1"/>
</dbReference>
<sequence length="71" mass="7707">MNRQHLTRHALSAHLRVSHENDRLREVLALIADIAEGSTTANSLPNIARLARVALVGSPPADPTLQHPEVS</sequence>
<organism evidence="1 2">
    <name type="scientific">Paraburkholderia humisilvae</name>
    <dbReference type="NCBI Taxonomy" id="627669"/>
    <lineage>
        <taxon>Bacteria</taxon>
        <taxon>Pseudomonadati</taxon>
        <taxon>Pseudomonadota</taxon>
        <taxon>Betaproteobacteria</taxon>
        <taxon>Burkholderiales</taxon>
        <taxon>Burkholderiaceae</taxon>
        <taxon>Paraburkholderia</taxon>
    </lineage>
</organism>
<evidence type="ECO:0000313" key="2">
    <source>
        <dbReference type="Proteomes" id="UP000494363"/>
    </source>
</evidence>
<proteinExistence type="predicted"/>
<gene>
    <name evidence="1" type="ORF">LMG29542_03362</name>
</gene>
<protein>
    <submittedName>
        <fullName evidence="1">Uncharacterized protein</fullName>
    </submittedName>
</protein>